<keyword evidence="1" id="KW-0809">Transit peptide</keyword>
<dbReference type="NCBIfam" id="TIGR03317">
    <property type="entry name" value="ygfZ_signature"/>
    <property type="match status" value="1"/>
</dbReference>
<proteinExistence type="predicted"/>
<evidence type="ECO:0000259" key="2">
    <source>
        <dbReference type="Pfam" id="PF01571"/>
    </source>
</evidence>
<dbReference type="InterPro" id="IPR045179">
    <property type="entry name" value="YgfZ/GcvT"/>
</dbReference>
<dbReference type="Gene3D" id="2.40.30.160">
    <property type="match status" value="1"/>
</dbReference>
<dbReference type="RefSeq" id="WP_344229841.1">
    <property type="nucleotide sequence ID" value="NZ_BAAALH010000002.1"/>
</dbReference>
<dbReference type="EMBL" id="JBHSEN010000001">
    <property type="protein sequence ID" value="MFC4428579.1"/>
    <property type="molecule type" value="Genomic_DNA"/>
</dbReference>
<dbReference type="Pfam" id="PF01571">
    <property type="entry name" value="GCV_T"/>
    <property type="match status" value="1"/>
</dbReference>
<evidence type="ECO:0000313" key="3">
    <source>
        <dbReference type="EMBL" id="MFC4428579.1"/>
    </source>
</evidence>
<dbReference type="PIRSF" id="PIRSF006487">
    <property type="entry name" value="GcvT"/>
    <property type="match status" value="1"/>
</dbReference>
<dbReference type="SUPFAM" id="SSF103025">
    <property type="entry name" value="Folate-binding domain"/>
    <property type="match status" value="1"/>
</dbReference>
<keyword evidence="4" id="KW-1185">Reference proteome</keyword>
<reference evidence="4" key="1">
    <citation type="journal article" date="2019" name="Int. J. Syst. Evol. Microbiol.">
        <title>The Global Catalogue of Microorganisms (GCM) 10K type strain sequencing project: providing services to taxonomists for standard genome sequencing and annotation.</title>
        <authorList>
            <consortium name="The Broad Institute Genomics Platform"/>
            <consortium name="The Broad Institute Genome Sequencing Center for Infectious Disease"/>
            <person name="Wu L."/>
            <person name="Ma J."/>
        </authorList>
    </citation>
    <scope>NUCLEOTIDE SEQUENCE [LARGE SCALE GENOMIC DNA]</scope>
    <source>
        <strain evidence="4">CGMCC 1.12125</strain>
    </source>
</reference>
<organism evidence="3 4">
    <name type="scientific">Citricoccus alkalitolerans</name>
    <dbReference type="NCBI Taxonomy" id="246603"/>
    <lineage>
        <taxon>Bacteria</taxon>
        <taxon>Bacillati</taxon>
        <taxon>Actinomycetota</taxon>
        <taxon>Actinomycetes</taxon>
        <taxon>Micrococcales</taxon>
        <taxon>Micrococcaceae</taxon>
        <taxon>Citricoccus</taxon>
    </lineage>
</organism>
<dbReference type="Proteomes" id="UP001595965">
    <property type="component" value="Unassembled WGS sequence"/>
</dbReference>
<sequence length="394" mass="42339">MLSIPGAVAGNGPDALVAAHYGQPTAEQRALDAGSAVVDLSHRGVVTVSGPDRLTWLNVLTSQKLDRLAPGTSTETLFLDVQGRIEFDCHLVDDGETTWLTVEPGEDAGLADWLQKMKFASRVEIADRTGEIAVVGSTAAVPGWEEREDIARWEDPWPRIGEGGFPYTDDPDPAQHPAADWSWNEYLVPVSLLRDLADPSTRAKANESAALPEGSALPEGWSFAGTMASEALRIAALRPRHGMDTDERTIPHEIDLVRTAVHLEKGCYKGQETIARVHNLGRPPRRLTFLQLDGSGHTLPAPGSDVIVRPESEAEAATARSVGTVTSVAQHHEMGPIALAILKRNTDPTAELLLRDGNADDGWSFTAATQETVVSPQAGQVVGRQSGFIRKGAR</sequence>
<comment type="caution">
    <text evidence="3">The sequence shown here is derived from an EMBL/GenBank/DDBJ whole genome shotgun (WGS) entry which is preliminary data.</text>
</comment>
<dbReference type="PANTHER" id="PTHR22602:SF0">
    <property type="entry name" value="TRANSFERASE CAF17, MITOCHONDRIAL-RELATED"/>
    <property type="match status" value="1"/>
</dbReference>
<evidence type="ECO:0000256" key="1">
    <source>
        <dbReference type="ARBA" id="ARBA00022946"/>
    </source>
</evidence>
<protein>
    <submittedName>
        <fullName evidence="3">YgfZ/GcvT domain-containing protein</fullName>
    </submittedName>
</protein>
<dbReference type="InterPro" id="IPR006222">
    <property type="entry name" value="GCVT_N"/>
</dbReference>
<dbReference type="InterPro" id="IPR027266">
    <property type="entry name" value="TrmE/GcvT-like"/>
</dbReference>
<name>A0ABV8XUL4_9MICC</name>
<dbReference type="Gene3D" id="3.30.1360.120">
    <property type="entry name" value="Probable tRNA modification gtpase trme, domain 1"/>
    <property type="match status" value="1"/>
</dbReference>
<feature type="domain" description="GCVT N-terminal" evidence="2">
    <location>
        <begin position="25"/>
        <end position="135"/>
    </location>
</feature>
<dbReference type="PANTHER" id="PTHR22602">
    <property type="entry name" value="TRANSFERASE CAF17, MITOCHONDRIAL-RELATED"/>
    <property type="match status" value="1"/>
</dbReference>
<dbReference type="InterPro" id="IPR017703">
    <property type="entry name" value="YgfZ/GCV_T_CS"/>
</dbReference>
<gene>
    <name evidence="3" type="ORF">ACFO0K_02660</name>
</gene>
<accession>A0ABV8XUL4</accession>
<evidence type="ECO:0000313" key="4">
    <source>
        <dbReference type="Proteomes" id="UP001595965"/>
    </source>
</evidence>